<feature type="compositionally biased region" description="Polar residues" evidence="1">
    <location>
        <begin position="156"/>
        <end position="173"/>
    </location>
</feature>
<keyword evidence="5" id="KW-1185">Reference proteome</keyword>
<reference evidence="3" key="1">
    <citation type="journal article" date="2014" name="Int. J. Syst. Evol. Microbiol.">
        <title>Complete genome sequence of Corynebacterium casei LMG S-19264T (=DSM 44701T), isolated from a smear-ripened cheese.</title>
        <authorList>
            <consortium name="US DOE Joint Genome Institute (JGI-PGF)"/>
            <person name="Walter F."/>
            <person name="Albersmeier A."/>
            <person name="Kalinowski J."/>
            <person name="Ruckert C."/>
        </authorList>
    </citation>
    <scope>NUCLEOTIDE SEQUENCE</scope>
    <source>
        <strain evidence="3">JCM 12289</strain>
    </source>
</reference>
<dbReference type="Pfam" id="PF17647">
    <property type="entry name" value="DUF5518"/>
    <property type="match status" value="1"/>
</dbReference>
<keyword evidence="2" id="KW-0812">Transmembrane</keyword>
<evidence type="ECO:0000313" key="6">
    <source>
        <dbReference type="Proteomes" id="UP001500962"/>
    </source>
</evidence>
<accession>A0AAV3SFC7</accession>
<feature type="compositionally biased region" description="Basic and acidic residues" evidence="1">
    <location>
        <begin position="128"/>
        <end position="155"/>
    </location>
</feature>
<name>A0AAV3SFC7_HALDO</name>
<feature type="region of interest" description="Disordered" evidence="1">
    <location>
        <begin position="128"/>
        <end position="182"/>
    </location>
</feature>
<dbReference type="Proteomes" id="UP000830542">
    <property type="component" value="Chromosome"/>
</dbReference>
<evidence type="ECO:0000313" key="5">
    <source>
        <dbReference type="Proteomes" id="UP000830542"/>
    </source>
</evidence>
<evidence type="ECO:0000256" key="2">
    <source>
        <dbReference type="SAM" id="Phobius"/>
    </source>
</evidence>
<dbReference type="EMBL" id="CP095005">
    <property type="protein sequence ID" value="UOO94678.1"/>
    <property type="molecule type" value="Genomic_DNA"/>
</dbReference>
<evidence type="ECO:0000256" key="1">
    <source>
        <dbReference type="SAM" id="MobiDB-lite"/>
    </source>
</evidence>
<organism evidence="3 6">
    <name type="scientific">Halococcus dombrowskii</name>
    <dbReference type="NCBI Taxonomy" id="179637"/>
    <lineage>
        <taxon>Archaea</taxon>
        <taxon>Methanobacteriati</taxon>
        <taxon>Methanobacteriota</taxon>
        <taxon>Stenosarchaea group</taxon>
        <taxon>Halobacteria</taxon>
        <taxon>Halobacteriales</taxon>
        <taxon>Halococcaceae</taxon>
        <taxon>Halococcus</taxon>
    </lineage>
</organism>
<gene>
    <name evidence="3" type="ORF">GCM10008985_12090</name>
    <name evidence="4" type="ORF">MUK72_11955</name>
</gene>
<dbReference type="EMBL" id="BAAADN010000019">
    <property type="protein sequence ID" value="GAA0457518.1"/>
    <property type="molecule type" value="Genomic_DNA"/>
</dbReference>
<reference evidence="4" key="2">
    <citation type="submission" date="2022-04" db="EMBL/GenBank/DDBJ databases">
        <title>Sequencing and genomic assembly of Halococcus dombrowskii.</title>
        <authorList>
            <person name="Lim S.W."/>
            <person name="MacLea K.S."/>
        </authorList>
    </citation>
    <scope>NUCLEOTIDE SEQUENCE</scope>
    <source>
        <strain evidence="4">H4</strain>
    </source>
</reference>
<reference evidence="3" key="3">
    <citation type="submission" date="2023-12" db="EMBL/GenBank/DDBJ databases">
        <authorList>
            <person name="Sun Q."/>
            <person name="Inoue M."/>
        </authorList>
    </citation>
    <scope>NUCLEOTIDE SEQUENCE</scope>
    <source>
        <strain evidence="3">JCM 12289</strain>
    </source>
</reference>
<feature type="transmembrane region" description="Helical" evidence="2">
    <location>
        <begin position="89"/>
        <end position="109"/>
    </location>
</feature>
<dbReference type="Proteomes" id="UP001500962">
    <property type="component" value="Unassembled WGS sequence"/>
</dbReference>
<proteinExistence type="predicted"/>
<dbReference type="AlphaFoldDB" id="A0AAV3SFC7"/>
<dbReference type="RefSeq" id="WP_244701049.1">
    <property type="nucleotide sequence ID" value="NZ_BAAADN010000019.1"/>
</dbReference>
<dbReference type="GeneID" id="71762573"/>
<sequence>MTNWRAVGLGLTVEFVLGVVGLIVPGIGQFVAGLVGGFVAGYRADTTVGGGLWHGLLAGSLGGFLLALPLGIGVSIASIEIGVLSQSGGLLAGFGMTLFVVVVAVVLGANSALGGAIGSLVGGTSRDYDGGRHSHDRNAPHSPRDRSADADHFSDTGETATNAGQNGSSSPRLTDTILDDRQ</sequence>
<evidence type="ECO:0000313" key="3">
    <source>
        <dbReference type="EMBL" id="GAA0457518.1"/>
    </source>
</evidence>
<keyword evidence="2" id="KW-1133">Transmembrane helix</keyword>
<feature type="transmembrane region" description="Helical" evidence="2">
    <location>
        <begin position="15"/>
        <end position="40"/>
    </location>
</feature>
<protein>
    <submittedName>
        <fullName evidence="4">DUF5518 domain-containing protein</fullName>
    </submittedName>
</protein>
<dbReference type="KEGG" id="hdo:MUK72_11955"/>
<dbReference type="InterPro" id="IPR040493">
    <property type="entry name" value="DUF5518"/>
</dbReference>
<keyword evidence="2" id="KW-0472">Membrane</keyword>
<evidence type="ECO:0000313" key="4">
    <source>
        <dbReference type="EMBL" id="UOO94678.1"/>
    </source>
</evidence>
<feature type="transmembrane region" description="Helical" evidence="2">
    <location>
        <begin position="52"/>
        <end position="77"/>
    </location>
</feature>